<keyword evidence="1 4" id="KW-0812">Transmembrane</keyword>
<proteinExistence type="predicted"/>
<accession>A0A9E8CSM6</accession>
<feature type="transmembrane region" description="Helical" evidence="4">
    <location>
        <begin position="333"/>
        <end position="352"/>
    </location>
</feature>
<protein>
    <submittedName>
        <fullName evidence="5">Cyanate transporter</fullName>
    </submittedName>
</protein>
<feature type="transmembrane region" description="Helical" evidence="4">
    <location>
        <begin position="50"/>
        <end position="70"/>
    </location>
</feature>
<gene>
    <name evidence="5" type="ORF">NWE54_00980</name>
</gene>
<feature type="transmembrane region" description="Helical" evidence="4">
    <location>
        <begin position="210"/>
        <end position="234"/>
    </location>
</feature>
<dbReference type="AlphaFoldDB" id="A0A9E8CSM6"/>
<feature type="transmembrane region" description="Helical" evidence="4">
    <location>
        <begin position="246"/>
        <end position="267"/>
    </location>
</feature>
<name>A0A9E8CSM6_9HYPH</name>
<reference evidence="5" key="1">
    <citation type="submission" date="2022-08" db="EMBL/GenBank/DDBJ databases">
        <title>Complete Genome Sequences of 2 Bosea sp. soil isolates.</title>
        <authorList>
            <person name="Alvarez Arevalo M."/>
            <person name="Sterndorff E.B."/>
            <person name="Faurdal D."/>
            <person name="Joergensen T.S."/>
            <person name="Weber T."/>
        </authorList>
    </citation>
    <scope>NUCLEOTIDE SEQUENCE</scope>
    <source>
        <strain evidence="5">NBC_00436</strain>
    </source>
</reference>
<feature type="transmembrane region" description="Helical" evidence="4">
    <location>
        <begin position="165"/>
        <end position="189"/>
    </location>
</feature>
<evidence type="ECO:0000256" key="2">
    <source>
        <dbReference type="ARBA" id="ARBA00022989"/>
    </source>
</evidence>
<evidence type="ECO:0000256" key="1">
    <source>
        <dbReference type="ARBA" id="ARBA00022692"/>
    </source>
</evidence>
<dbReference type="NCBIfam" id="NF007256">
    <property type="entry name" value="PRK09705.1"/>
    <property type="match status" value="1"/>
</dbReference>
<dbReference type="InterPro" id="IPR011701">
    <property type="entry name" value="MFS"/>
</dbReference>
<dbReference type="InterPro" id="IPR052524">
    <property type="entry name" value="MFS_Cyanate_Porter"/>
</dbReference>
<dbReference type="Gene3D" id="1.20.1250.20">
    <property type="entry name" value="MFS general substrate transporter like domains"/>
    <property type="match status" value="2"/>
</dbReference>
<dbReference type="PANTHER" id="PTHR23523">
    <property type="match status" value="1"/>
</dbReference>
<dbReference type="GO" id="GO:0022857">
    <property type="term" value="F:transmembrane transporter activity"/>
    <property type="evidence" value="ECO:0007669"/>
    <property type="project" value="InterPro"/>
</dbReference>
<feature type="transmembrane region" description="Helical" evidence="4">
    <location>
        <begin position="102"/>
        <end position="121"/>
    </location>
</feature>
<evidence type="ECO:0000313" key="5">
    <source>
        <dbReference type="EMBL" id="UZF87401.1"/>
    </source>
</evidence>
<keyword evidence="3 4" id="KW-0472">Membrane</keyword>
<dbReference type="InterPro" id="IPR036259">
    <property type="entry name" value="MFS_trans_sf"/>
</dbReference>
<feature type="transmembrane region" description="Helical" evidence="4">
    <location>
        <begin position="364"/>
        <end position="384"/>
    </location>
</feature>
<evidence type="ECO:0000256" key="3">
    <source>
        <dbReference type="ARBA" id="ARBA00023136"/>
    </source>
</evidence>
<feature type="transmembrane region" description="Helical" evidence="4">
    <location>
        <begin position="299"/>
        <end position="321"/>
    </location>
</feature>
<dbReference type="SUPFAM" id="SSF103473">
    <property type="entry name" value="MFS general substrate transporter"/>
    <property type="match status" value="1"/>
</dbReference>
<organism evidence="5">
    <name type="scientific">Bosea sp. NBC_00436</name>
    <dbReference type="NCBI Taxonomy" id="2969620"/>
    <lineage>
        <taxon>Bacteria</taxon>
        <taxon>Pseudomonadati</taxon>
        <taxon>Pseudomonadota</taxon>
        <taxon>Alphaproteobacteria</taxon>
        <taxon>Hyphomicrobiales</taxon>
        <taxon>Boseaceae</taxon>
        <taxon>Bosea</taxon>
    </lineage>
</organism>
<keyword evidence="2 4" id="KW-1133">Transmembrane helix</keyword>
<feature type="transmembrane region" description="Helical" evidence="4">
    <location>
        <begin position="77"/>
        <end position="96"/>
    </location>
</feature>
<dbReference type="PANTHER" id="PTHR23523:SF1">
    <property type="entry name" value="CYANATE TRANSPORT PROTEIN CYNX"/>
    <property type="match status" value="1"/>
</dbReference>
<feature type="transmembrane region" description="Helical" evidence="4">
    <location>
        <begin position="274"/>
        <end position="293"/>
    </location>
</feature>
<evidence type="ECO:0000256" key="4">
    <source>
        <dbReference type="SAM" id="Phobius"/>
    </source>
</evidence>
<feature type="transmembrane region" description="Helical" evidence="4">
    <location>
        <begin position="133"/>
        <end position="153"/>
    </location>
</feature>
<dbReference type="Pfam" id="PF07690">
    <property type="entry name" value="MFS_1"/>
    <property type="match status" value="1"/>
</dbReference>
<sequence>MTPARSGASSALLLAAVVLVGLNLRPFLTGIGPLAAEIRAATGLGYGSLSLFTLVPMLLMGVCAFAGPWLQREFGARTAVVGALCILCAAAALRLVTASGEALIATAALCGLGVAVVQAVFPGIVKAEFPGRVALVMGLYSAMLMGGGALGAQLSPLIADRSGSWHLGLGWIALPAALAALISAVALPSGRSGQGGSLPALALLRRPRTWLLMICFGLVNGGYASVVAWLAPAYQAMGWSGAQSGGLLAMMAASQAVAALGIPALAARNPDRRFWIWLALACQAAGFAGLAWWPLATPTFWAMAIGVGLGAGFALFMIVALDHIDNPGNAGALSALMQGGGFLISAIPPWIVALLRDAGGSFTAGWLMHLICAVLAGLMALRFAPRGYARAMRLAPEADQASSPR</sequence>
<dbReference type="EMBL" id="CP102774">
    <property type="protein sequence ID" value="UZF87401.1"/>
    <property type="molecule type" value="Genomic_DNA"/>
</dbReference>